<keyword evidence="3" id="KW-1185">Reference proteome</keyword>
<reference evidence="2 3" key="1">
    <citation type="journal article" date="2016" name="Mol. Biol. Evol.">
        <title>Comparative Genomics of Early-Diverging Mushroom-Forming Fungi Provides Insights into the Origins of Lignocellulose Decay Capabilities.</title>
        <authorList>
            <person name="Nagy L.G."/>
            <person name="Riley R."/>
            <person name="Tritt A."/>
            <person name="Adam C."/>
            <person name="Daum C."/>
            <person name="Floudas D."/>
            <person name="Sun H."/>
            <person name="Yadav J.S."/>
            <person name="Pangilinan J."/>
            <person name="Larsson K.H."/>
            <person name="Matsuura K."/>
            <person name="Barry K."/>
            <person name="Labutti K."/>
            <person name="Kuo R."/>
            <person name="Ohm R.A."/>
            <person name="Bhattacharya S.S."/>
            <person name="Shirouzu T."/>
            <person name="Yoshinaga Y."/>
            <person name="Martin F.M."/>
            <person name="Grigoriev I.V."/>
            <person name="Hibbett D.S."/>
        </authorList>
    </citation>
    <scope>NUCLEOTIDE SEQUENCE [LARGE SCALE GENOMIC DNA]</scope>
    <source>
        <strain evidence="2 3">HHB14362 ss-1</strain>
    </source>
</reference>
<evidence type="ECO:0000256" key="1">
    <source>
        <dbReference type="SAM" id="MobiDB-lite"/>
    </source>
</evidence>
<dbReference type="AlphaFoldDB" id="A0A165MQP3"/>
<dbReference type="Proteomes" id="UP000076761">
    <property type="component" value="Unassembled WGS sequence"/>
</dbReference>
<evidence type="ECO:0000313" key="2">
    <source>
        <dbReference type="EMBL" id="KZT18646.1"/>
    </source>
</evidence>
<organism evidence="2 3">
    <name type="scientific">Neolentinus lepideus HHB14362 ss-1</name>
    <dbReference type="NCBI Taxonomy" id="1314782"/>
    <lineage>
        <taxon>Eukaryota</taxon>
        <taxon>Fungi</taxon>
        <taxon>Dikarya</taxon>
        <taxon>Basidiomycota</taxon>
        <taxon>Agaricomycotina</taxon>
        <taxon>Agaricomycetes</taxon>
        <taxon>Gloeophyllales</taxon>
        <taxon>Gloeophyllaceae</taxon>
        <taxon>Neolentinus</taxon>
    </lineage>
</organism>
<dbReference type="InParanoid" id="A0A165MQP3"/>
<feature type="region of interest" description="Disordered" evidence="1">
    <location>
        <begin position="1"/>
        <end position="32"/>
    </location>
</feature>
<protein>
    <submittedName>
        <fullName evidence="2">Uncharacterized protein</fullName>
    </submittedName>
</protein>
<dbReference type="EMBL" id="KV425668">
    <property type="protein sequence ID" value="KZT18646.1"/>
    <property type="molecule type" value="Genomic_DNA"/>
</dbReference>
<evidence type="ECO:0000313" key="3">
    <source>
        <dbReference type="Proteomes" id="UP000076761"/>
    </source>
</evidence>
<accession>A0A165MQP3</accession>
<name>A0A165MQP3_9AGAM</name>
<gene>
    <name evidence="2" type="ORF">NEOLEDRAFT_128089</name>
</gene>
<proteinExistence type="predicted"/>
<sequence>MSRTRPYPGATETKNTPEVVEGGQERYPGSTKFTPESIQAVSNCPTYTQPRLTTNLNVLETASPLGI</sequence>